<dbReference type="AlphaFoldDB" id="A0A835H085"/>
<reference evidence="1 2" key="1">
    <citation type="submission" date="2020-10" db="EMBL/GenBank/DDBJ databases">
        <title>The Coptis chinensis genome and diversification of protoberbering-type alkaloids.</title>
        <authorList>
            <person name="Wang B."/>
            <person name="Shu S."/>
            <person name="Song C."/>
            <person name="Liu Y."/>
        </authorList>
    </citation>
    <scope>NUCLEOTIDE SEQUENCE [LARGE SCALE GENOMIC DNA]</scope>
    <source>
        <strain evidence="1">HL-2020</strain>
        <tissue evidence="1">Leaf</tissue>
    </source>
</reference>
<dbReference type="EMBL" id="JADFTS010000009">
    <property type="protein sequence ID" value="KAF9589984.1"/>
    <property type="molecule type" value="Genomic_DNA"/>
</dbReference>
<comment type="caution">
    <text evidence="1">The sequence shown here is derived from an EMBL/GenBank/DDBJ whole genome shotgun (WGS) entry which is preliminary data.</text>
</comment>
<name>A0A835H085_9MAGN</name>
<organism evidence="1 2">
    <name type="scientific">Coptis chinensis</name>
    <dbReference type="NCBI Taxonomy" id="261450"/>
    <lineage>
        <taxon>Eukaryota</taxon>
        <taxon>Viridiplantae</taxon>
        <taxon>Streptophyta</taxon>
        <taxon>Embryophyta</taxon>
        <taxon>Tracheophyta</taxon>
        <taxon>Spermatophyta</taxon>
        <taxon>Magnoliopsida</taxon>
        <taxon>Ranunculales</taxon>
        <taxon>Ranunculaceae</taxon>
        <taxon>Coptidoideae</taxon>
        <taxon>Coptis</taxon>
    </lineage>
</organism>
<dbReference type="Proteomes" id="UP000631114">
    <property type="component" value="Unassembled WGS sequence"/>
</dbReference>
<protein>
    <submittedName>
        <fullName evidence="1">Uncharacterized protein</fullName>
    </submittedName>
</protein>
<proteinExistence type="predicted"/>
<evidence type="ECO:0000313" key="2">
    <source>
        <dbReference type="Proteomes" id="UP000631114"/>
    </source>
</evidence>
<accession>A0A835H085</accession>
<sequence length="239" mass="26702">MEEERFSILVRVEYFQPQACGLPPLNLVCLLGKWPSALLGNITLAMSPESIQISLDFDDSARGNHSWLCKTKGGIAADETSSCVYNRPCSFSFGTDEYGEYNTRSHMEIEFRILHSPANLAVFDGQVWTQTLKAMLVKSFSEELKILILASEAPEEVAGFELNIHKTTRSGVIGKYVTPSVAQIQHLIRWSNPGFLEFVEFTTMVAIGQTIRASSLSGKAFCSSIAYARRDYMWLLVLQ</sequence>
<keyword evidence="2" id="KW-1185">Reference proteome</keyword>
<evidence type="ECO:0000313" key="1">
    <source>
        <dbReference type="EMBL" id="KAF9589984.1"/>
    </source>
</evidence>
<gene>
    <name evidence="1" type="ORF">IFM89_029721</name>
</gene>